<dbReference type="OrthoDB" id="7274449at2"/>
<keyword evidence="4" id="KW-1185">Reference proteome</keyword>
<keyword evidence="1" id="KW-0732">Signal</keyword>
<feature type="domain" description="PRC-barrel" evidence="2">
    <location>
        <begin position="40"/>
        <end position="116"/>
    </location>
</feature>
<dbReference type="InterPro" id="IPR027275">
    <property type="entry name" value="PRC-brl_dom"/>
</dbReference>
<dbReference type="Gene3D" id="2.30.30.240">
    <property type="entry name" value="PRC-barrel domain"/>
    <property type="match status" value="1"/>
</dbReference>
<proteinExistence type="predicted"/>
<evidence type="ECO:0000259" key="2">
    <source>
        <dbReference type="Pfam" id="PF05239"/>
    </source>
</evidence>
<dbReference type="PANTHER" id="PTHR36505:SF1">
    <property type="entry name" value="BLR1072 PROTEIN"/>
    <property type="match status" value="1"/>
</dbReference>
<dbReference type="RefSeq" id="WP_076955373.1">
    <property type="nucleotide sequence ID" value="NZ_MLCO01000001.1"/>
</dbReference>
<dbReference type="PANTHER" id="PTHR36505">
    <property type="entry name" value="BLR1072 PROTEIN"/>
    <property type="match status" value="1"/>
</dbReference>
<sequence length="128" mass="14031">MRLRLLTAITGVALLATPLAATAQTAPAAGTQAGLRIEANQIRAKQLMDRDVYTTDNTEIGEVEDLVIDPANGRIVSVVIEVENRLGLTDKYVAVDLNQLRLTPGERRITIDMTRDNVRSLRGITYND</sequence>
<evidence type="ECO:0000313" key="4">
    <source>
        <dbReference type="Proteomes" id="UP000188879"/>
    </source>
</evidence>
<name>A0A1V2H9J7_9PROT</name>
<gene>
    <name evidence="3" type="ORF">BKE38_00275</name>
</gene>
<dbReference type="AlphaFoldDB" id="A0A1V2H9J7"/>
<dbReference type="Pfam" id="PF05239">
    <property type="entry name" value="PRC"/>
    <property type="match status" value="1"/>
</dbReference>
<dbReference type="Proteomes" id="UP000188879">
    <property type="component" value="Unassembled WGS sequence"/>
</dbReference>
<dbReference type="SUPFAM" id="SSF50346">
    <property type="entry name" value="PRC-barrel domain"/>
    <property type="match status" value="1"/>
</dbReference>
<dbReference type="EMBL" id="MLCO01000001">
    <property type="protein sequence ID" value="ONG59145.1"/>
    <property type="molecule type" value="Genomic_DNA"/>
</dbReference>
<dbReference type="InterPro" id="IPR011033">
    <property type="entry name" value="PRC_barrel-like_sf"/>
</dbReference>
<evidence type="ECO:0000256" key="1">
    <source>
        <dbReference type="SAM" id="SignalP"/>
    </source>
</evidence>
<feature type="chain" id="PRO_5013296358" description="PRC-barrel domain-containing protein" evidence="1">
    <location>
        <begin position="24"/>
        <end position="128"/>
    </location>
</feature>
<reference evidence="3 4" key="1">
    <citation type="submission" date="2016-10" db="EMBL/GenBank/DDBJ databases">
        <title>Draft Genome sequence of Roseomonas sp. strain M3.</title>
        <authorList>
            <person name="Subhash Y."/>
            <person name="Lee S."/>
        </authorList>
    </citation>
    <scope>NUCLEOTIDE SEQUENCE [LARGE SCALE GENOMIC DNA]</scope>
    <source>
        <strain evidence="3 4">M3</strain>
    </source>
</reference>
<organism evidence="3 4">
    <name type="scientific">Teichococcus deserti</name>
    <dbReference type="NCBI Taxonomy" id="1817963"/>
    <lineage>
        <taxon>Bacteria</taxon>
        <taxon>Pseudomonadati</taxon>
        <taxon>Pseudomonadota</taxon>
        <taxon>Alphaproteobacteria</taxon>
        <taxon>Acetobacterales</taxon>
        <taxon>Roseomonadaceae</taxon>
        <taxon>Roseomonas</taxon>
    </lineage>
</organism>
<feature type="signal peptide" evidence="1">
    <location>
        <begin position="1"/>
        <end position="23"/>
    </location>
</feature>
<evidence type="ECO:0000313" key="3">
    <source>
        <dbReference type="EMBL" id="ONG59145.1"/>
    </source>
</evidence>
<protein>
    <recommendedName>
        <fullName evidence="2">PRC-barrel domain-containing protein</fullName>
    </recommendedName>
</protein>
<accession>A0A1V2H9J7</accession>
<comment type="caution">
    <text evidence="3">The sequence shown here is derived from an EMBL/GenBank/DDBJ whole genome shotgun (WGS) entry which is preliminary data.</text>
</comment>